<feature type="transmembrane region" description="Helical" evidence="14">
    <location>
        <begin position="230"/>
        <end position="247"/>
    </location>
</feature>
<evidence type="ECO:0000256" key="13">
    <source>
        <dbReference type="SAM" id="MobiDB-lite"/>
    </source>
</evidence>
<dbReference type="InterPro" id="IPR016174">
    <property type="entry name" value="Di-haem_cyt_TM"/>
</dbReference>
<keyword evidence="5" id="KW-1003">Cell membrane</keyword>
<proteinExistence type="inferred from homology"/>
<dbReference type="PANTHER" id="PTHR30074:SF6">
    <property type="entry name" value="FORMATE DEHYDROGENASE GAMMA SUBUNIT"/>
    <property type="match status" value="1"/>
</dbReference>
<comment type="cofactor">
    <cofactor evidence="1">
        <name>heme</name>
        <dbReference type="ChEBI" id="CHEBI:30413"/>
    </cofactor>
</comment>
<evidence type="ECO:0000256" key="2">
    <source>
        <dbReference type="ARBA" id="ARBA00004651"/>
    </source>
</evidence>
<evidence type="ECO:0000256" key="11">
    <source>
        <dbReference type="ARBA" id="ARBA00023004"/>
    </source>
</evidence>
<evidence type="ECO:0000256" key="9">
    <source>
        <dbReference type="ARBA" id="ARBA00022982"/>
    </source>
</evidence>
<comment type="similarity">
    <text evidence="3">Belongs to the formate dehydrogenase gamma subunit family.</text>
</comment>
<dbReference type="SUPFAM" id="SSF81342">
    <property type="entry name" value="Transmembrane di-heme cytochromes"/>
    <property type="match status" value="1"/>
</dbReference>
<dbReference type="GO" id="GO:0005886">
    <property type="term" value="C:plasma membrane"/>
    <property type="evidence" value="ECO:0007669"/>
    <property type="project" value="UniProtKB-SubCell"/>
</dbReference>
<dbReference type="Pfam" id="PF01292">
    <property type="entry name" value="Ni_hydr_CYTB"/>
    <property type="match status" value="1"/>
</dbReference>
<dbReference type="RefSeq" id="WP_196985970.1">
    <property type="nucleotide sequence ID" value="NZ_JADWYS010000001.1"/>
</dbReference>
<keyword evidence="4" id="KW-0813">Transport</keyword>
<feature type="signal peptide" evidence="15">
    <location>
        <begin position="1"/>
        <end position="19"/>
    </location>
</feature>
<comment type="subcellular location">
    <subcellularLocation>
        <location evidence="2">Cell membrane</location>
        <topology evidence="2">Multi-pass membrane protein</topology>
    </subcellularLocation>
</comment>
<evidence type="ECO:0000259" key="16">
    <source>
        <dbReference type="Pfam" id="PF01292"/>
    </source>
</evidence>
<keyword evidence="8" id="KW-0479">Metal-binding</keyword>
<feature type="transmembrane region" description="Helical" evidence="14">
    <location>
        <begin position="286"/>
        <end position="306"/>
    </location>
</feature>
<dbReference type="InterPro" id="IPR051817">
    <property type="entry name" value="FDH_cytochrome_b556_subunit"/>
</dbReference>
<feature type="compositionally biased region" description="Polar residues" evidence="13">
    <location>
        <begin position="61"/>
        <end position="80"/>
    </location>
</feature>
<dbReference type="GO" id="GO:0008863">
    <property type="term" value="F:formate dehydrogenase (NAD+) activity"/>
    <property type="evidence" value="ECO:0007669"/>
    <property type="project" value="InterPro"/>
</dbReference>
<keyword evidence="7 14" id="KW-0812">Transmembrane</keyword>
<dbReference type="GO" id="GO:0015944">
    <property type="term" value="P:formate oxidation"/>
    <property type="evidence" value="ECO:0007669"/>
    <property type="project" value="TreeGrafter"/>
</dbReference>
<evidence type="ECO:0000256" key="15">
    <source>
        <dbReference type="SAM" id="SignalP"/>
    </source>
</evidence>
<keyword evidence="18" id="KW-1185">Reference proteome</keyword>
<dbReference type="GO" id="GO:0009061">
    <property type="term" value="P:anaerobic respiration"/>
    <property type="evidence" value="ECO:0007669"/>
    <property type="project" value="TreeGrafter"/>
</dbReference>
<sequence>MLRHVLSILALAASVSAFAQGKLQVEPLAPPAQAASAAQHDGIQGQNIFEVKPEVKPDASSDANYMKQSNGQRNAVQPGNNAPMWRGAVSGQAGFTNYPHSQAPEAGVLIQAPVQYPGSRFTTAGEAWRQVRNNWLIPYGGALLLIVLGAIALYYFAKGPIGVHGVDEGQHRIERFTPFERSAHWANAIAFSILAISGIVMAFGKFFILPVVGGAIFGPFTWLLKSLHNFAGPVFAVSLVIMFFTFLRDNFPGRGDLNWLLKGGGLFGRSKGHEPPSGRFNAGEKIVFWFGMLVLGFFVVSSGLVLDKLMPGIEYDRMGMQYAHMIHNTATVLMMCVFIGHIYIGTIGMKGAYTAMRRGWVGDEWAKEHHAYWYEDIAAGKIPAQRSRPTVMAANDAETPRTA</sequence>
<evidence type="ECO:0000256" key="3">
    <source>
        <dbReference type="ARBA" id="ARBA00010747"/>
    </source>
</evidence>
<dbReference type="GO" id="GO:0009055">
    <property type="term" value="F:electron transfer activity"/>
    <property type="evidence" value="ECO:0007669"/>
    <property type="project" value="InterPro"/>
</dbReference>
<dbReference type="AlphaFoldDB" id="A0A931H3X0"/>
<feature type="domain" description="Cytochrome b561 bacterial/Ni-hydrogenase" evidence="16">
    <location>
        <begin position="175"/>
        <end position="350"/>
    </location>
</feature>
<dbReference type="GO" id="GO:0022904">
    <property type="term" value="P:respiratory electron transport chain"/>
    <property type="evidence" value="ECO:0007669"/>
    <property type="project" value="InterPro"/>
</dbReference>
<keyword evidence="10 14" id="KW-1133">Transmembrane helix</keyword>
<evidence type="ECO:0000313" key="17">
    <source>
        <dbReference type="EMBL" id="MBG9388091.1"/>
    </source>
</evidence>
<feature type="chain" id="PRO_5037208614" evidence="15">
    <location>
        <begin position="20"/>
        <end position="403"/>
    </location>
</feature>
<evidence type="ECO:0000256" key="7">
    <source>
        <dbReference type="ARBA" id="ARBA00022692"/>
    </source>
</evidence>
<dbReference type="NCBIfam" id="TIGR01583">
    <property type="entry name" value="formate-DH-gamm"/>
    <property type="match status" value="1"/>
</dbReference>
<evidence type="ECO:0000256" key="8">
    <source>
        <dbReference type="ARBA" id="ARBA00022723"/>
    </source>
</evidence>
<evidence type="ECO:0000256" key="5">
    <source>
        <dbReference type="ARBA" id="ARBA00022475"/>
    </source>
</evidence>
<dbReference type="PANTHER" id="PTHR30074">
    <property type="entry name" value="FORMATE DEHYDROGENASE, NITRATE-INDUCIBLE, CYTOCHROME B556 FDN SUBUNIT"/>
    <property type="match status" value="1"/>
</dbReference>
<evidence type="ECO:0000256" key="1">
    <source>
        <dbReference type="ARBA" id="ARBA00001971"/>
    </source>
</evidence>
<dbReference type="EMBL" id="JADWYS010000001">
    <property type="protein sequence ID" value="MBG9388091.1"/>
    <property type="molecule type" value="Genomic_DNA"/>
</dbReference>
<keyword evidence="9" id="KW-0249">Electron transport</keyword>
<evidence type="ECO:0000256" key="10">
    <source>
        <dbReference type="ARBA" id="ARBA00022989"/>
    </source>
</evidence>
<name>A0A931H3X0_9BURK</name>
<dbReference type="GO" id="GO:0046872">
    <property type="term" value="F:metal ion binding"/>
    <property type="evidence" value="ECO:0007669"/>
    <property type="project" value="UniProtKB-KW"/>
</dbReference>
<feature type="region of interest" description="Disordered" evidence="13">
    <location>
        <begin position="58"/>
        <end position="81"/>
    </location>
</feature>
<protein>
    <submittedName>
        <fullName evidence="17">Formate dehydrogenase subunit gamma</fullName>
    </submittedName>
</protein>
<keyword evidence="15" id="KW-0732">Signal</keyword>
<organism evidence="17 18">
    <name type="scientific">Caenimonas aquaedulcis</name>
    <dbReference type="NCBI Taxonomy" id="2793270"/>
    <lineage>
        <taxon>Bacteria</taxon>
        <taxon>Pseudomonadati</taxon>
        <taxon>Pseudomonadota</taxon>
        <taxon>Betaproteobacteria</taxon>
        <taxon>Burkholderiales</taxon>
        <taxon>Comamonadaceae</taxon>
        <taxon>Caenimonas</taxon>
    </lineage>
</organism>
<keyword evidence="6" id="KW-0349">Heme</keyword>
<evidence type="ECO:0000313" key="18">
    <source>
        <dbReference type="Proteomes" id="UP000651050"/>
    </source>
</evidence>
<evidence type="ECO:0000256" key="14">
    <source>
        <dbReference type="SAM" id="Phobius"/>
    </source>
</evidence>
<dbReference type="GO" id="GO:0009326">
    <property type="term" value="C:formate dehydrogenase complex"/>
    <property type="evidence" value="ECO:0007669"/>
    <property type="project" value="InterPro"/>
</dbReference>
<accession>A0A931H3X0</accession>
<gene>
    <name evidence="17" type="ORF">I5803_08675</name>
</gene>
<evidence type="ECO:0000256" key="4">
    <source>
        <dbReference type="ARBA" id="ARBA00022448"/>
    </source>
</evidence>
<keyword evidence="12 14" id="KW-0472">Membrane</keyword>
<feature type="transmembrane region" description="Helical" evidence="14">
    <location>
        <begin position="185"/>
        <end position="218"/>
    </location>
</feature>
<evidence type="ECO:0000256" key="12">
    <source>
        <dbReference type="ARBA" id="ARBA00023136"/>
    </source>
</evidence>
<reference evidence="17" key="1">
    <citation type="submission" date="2020-11" db="EMBL/GenBank/DDBJ databases">
        <title>Bacterial whole genome sequence for Caenimonas sp. DR4.4.</title>
        <authorList>
            <person name="Le V."/>
            <person name="Ko S.-R."/>
            <person name="Ahn C.-Y."/>
            <person name="Oh H.-M."/>
        </authorList>
    </citation>
    <scope>NUCLEOTIDE SEQUENCE</scope>
    <source>
        <strain evidence="17">DR4.4</strain>
    </source>
</reference>
<comment type="caution">
    <text evidence="17">The sequence shown here is derived from an EMBL/GenBank/DDBJ whole genome shotgun (WGS) entry which is preliminary data.</text>
</comment>
<feature type="transmembrane region" description="Helical" evidence="14">
    <location>
        <begin position="326"/>
        <end position="348"/>
    </location>
</feature>
<dbReference type="Gene3D" id="1.20.950.20">
    <property type="entry name" value="Transmembrane di-heme cytochromes, Chain C"/>
    <property type="match status" value="1"/>
</dbReference>
<dbReference type="InterPro" id="IPR006471">
    <property type="entry name" value="Formate_DH_gsu"/>
</dbReference>
<dbReference type="Proteomes" id="UP000651050">
    <property type="component" value="Unassembled WGS sequence"/>
</dbReference>
<keyword evidence="11" id="KW-0408">Iron</keyword>
<evidence type="ECO:0000256" key="6">
    <source>
        <dbReference type="ARBA" id="ARBA00022617"/>
    </source>
</evidence>
<dbReference type="GO" id="GO:0036397">
    <property type="term" value="F:formate dehydrogenase (quinone) activity"/>
    <property type="evidence" value="ECO:0007669"/>
    <property type="project" value="TreeGrafter"/>
</dbReference>
<dbReference type="InterPro" id="IPR011577">
    <property type="entry name" value="Cyt_b561_bac/Ni-Hgenase"/>
</dbReference>
<feature type="transmembrane region" description="Helical" evidence="14">
    <location>
        <begin position="135"/>
        <end position="156"/>
    </location>
</feature>